<evidence type="ECO:0000256" key="4">
    <source>
        <dbReference type="ARBA" id="ARBA00022438"/>
    </source>
</evidence>
<evidence type="ECO:0000313" key="18">
    <source>
        <dbReference type="Proteomes" id="UP000563523"/>
    </source>
</evidence>
<dbReference type="SUPFAM" id="SSF63737">
    <property type="entry name" value="Leukotriene A4 hydrolase N-terminal domain"/>
    <property type="match status" value="1"/>
</dbReference>
<dbReference type="AlphaFoldDB" id="A0A850RB97"/>
<dbReference type="GO" id="GO:0042277">
    <property type="term" value="F:peptide binding"/>
    <property type="evidence" value="ECO:0007669"/>
    <property type="project" value="TreeGrafter"/>
</dbReference>
<keyword evidence="18" id="KW-1185">Reference proteome</keyword>
<dbReference type="FunFam" id="1.10.390.10:FF:000013">
    <property type="entry name" value="Aminopeptidase N"/>
    <property type="match status" value="1"/>
</dbReference>
<dbReference type="InterPro" id="IPR027268">
    <property type="entry name" value="Peptidase_M4/M1_CTD_sf"/>
</dbReference>
<comment type="subunit">
    <text evidence="3">Monomer.</text>
</comment>
<comment type="cofactor">
    <cofactor evidence="11 13">
        <name>Zn(2+)</name>
        <dbReference type="ChEBI" id="CHEBI:29105"/>
    </cofactor>
    <text evidence="11 13">Binds 1 zinc ion per subunit.</text>
</comment>
<evidence type="ECO:0000256" key="11">
    <source>
        <dbReference type="PIRSR" id="PIRSR634016-3"/>
    </source>
</evidence>
<evidence type="ECO:0000256" key="8">
    <source>
        <dbReference type="ARBA" id="ARBA00022833"/>
    </source>
</evidence>
<proteinExistence type="inferred from homology"/>
<dbReference type="EC" id="3.4.11.-" evidence="13"/>
<evidence type="ECO:0000256" key="10">
    <source>
        <dbReference type="PIRSR" id="PIRSR634016-1"/>
    </source>
</evidence>
<sequence length="842" mass="95089">MANSERFYNYFQPSHYDLFFQIDRDQKLITGRTTITGQAQQTLIKLHQKQLIISSVTMAEKKLAFTLQDGWVEISLPQTGSITITLEYTAPLTDKLSGIYPSYYQDQGVTKQIIGTQFESNAAQQAFPCVDEPEAKATFDLALQFDEHPGETVLSNMPETSCVNGVHYFQRTLRMSTYLLAFGFGELQSRKTKTKSGVQVGVFATKVHQAKELDFALEMAQKSIEFYEDFYQTPYPLPHCWQLALPDFSAGAMENWGLITYREIYLLSEPQNIPLRRQQSIATVIAHEVAHQWFGDLVTMKWWDDLWLNESFANMMEYVAVDAIKPELKIWELFQTLEVPMALERDATAGVQAVHVPVDDPDRIDSLFDSAIVYAKGSRMLVMVRSLIGDANLRTGLKNYFAAHQYHNATGSDLWQALGEASGQDIGTIMQSWLQQPGYPVVHARIKNGDLVLEQEQFFTGTNQTSDRQWQIPLQSNYLDLPQIMTTSTLNLGNYETLRAQNKRPFQLNVGNNSHFIIDYDKTLLADLLQDSSQLNDLAQLQLLQDLNLLATGRYISTAEVIPLLQQFATSSANLVLEPLLRIAKGLQKFVEPQSLAVKVLHQFWQQLTQTPVQRLGWQAQVAEDHNDELARPGEISLLLAAKDPAALEKAHQLFQAQQDQPQKLPTTLRAAILTSEIRNFEQEAVFQQLLTDYQETTDTSYKADLARALAATPTEKHLDQLITSLTQAQVIKPQDLFTWCYQLLANPAASAKMWAWLAENWPWLQDTFGEDIAFSSCVSAFADSCRTPEQAAQFQAFFEPKLTIPVLTQEIQLGFQAINSRVELIQADQAAVQSALAQAVK</sequence>
<dbReference type="GO" id="GO:0043171">
    <property type="term" value="P:peptide catabolic process"/>
    <property type="evidence" value="ECO:0007669"/>
    <property type="project" value="TreeGrafter"/>
</dbReference>
<feature type="domain" description="ERAP1-like C-terminal" evidence="15">
    <location>
        <begin position="508"/>
        <end position="813"/>
    </location>
</feature>
<gene>
    <name evidence="17" type="ORF">HU830_02605</name>
</gene>
<feature type="binding site" evidence="11">
    <location>
        <position position="310"/>
    </location>
    <ligand>
        <name>Zn(2+)</name>
        <dbReference type="ChEBI" id="CHEBI:29105"/>
        <note>catalytic</note>
    </ligand>
</feature>
<keyword evidence="9 13" id="KW-0482">Metalloprotease</keyword>
<evidence type="ECO:0000256" key="9">
    <source>
        <dbReference type="ARBA" id="ARBA00023049"/>
    </source>
</evidence>
<comment type="caution">
    <text evidence="17">The sequence shown here is derived from an EMBL/GenBank/DDBJ whole genome shotgun (WGS) entry which is preliminary data.</text>
</comment>
<dbReference type="PRINTS" id="PR00756">
    <property type="entry name" value="ALADIPTASE"/>
</dbReference>
<evidence type="ECO:0000256" key="3">
    <source>
        <dbReference type="ARBA" id="ARBA00011245"/>
    </source>
</evidence>
<dbReference type="Gene3D" id="2.60.40.1910">
    <property type="match status" value="1"/>
</dbReference>
<dbReference type="Pfam" id="PF11838">
    <property type="entry name" value="ERAP1_C"/>
    <property type="match status" value="1"/>
</dbReference>
<dbReference type="GO" id="GO:0008270">
    <property type="term" value="F:zinc ion binding"/>
    <property type="evidence" value="ECO:0007669"/>
    <property type="project" value="UniProtKB-UniRule"/>
</dbReference>
<comment type="catalytic activity">
    <reaction evidence="1">
        <text>Release of an N-terminal amino acid, Xaa-|-Yaa- from a peptide, amide or arylamide. Xaa is preferably Ala, but may be most amino acids including Pro (slow action). When a terminal hydrophobic residue is followed by a prolyl residue, the two may be released as an intact Xaa-Pro dipeptide.</text>
        <dbReference type="EC" id="3.4.11.2"/>
    </reaction>
</comment>
<protein>
    <recommendedName>
        <fullName evidence="13">Aminopeptidase</fullName>
        <ecNumber evidence="13">3.4.11.-</ecNumber>
    </recommendedName>
</protein>
<dbReference type="Gene3D" id="1.25.50.20">
    <property type="match status" value="1"/>
</dbReference>
<keyword evidence="8 11" id="KW-0862">Zinc</keyword>
<dbReference type="EMBL" id="JABZEC010000002">
    <property type="protein sequence ID" value="NVY96078.1"/>
    <property type="molecule type" value="Genomic_DNA"/>
</dbReference>
<dbReference type="InterPro" id="IPR042097">
    <property type="entry name" value="Aminopeptidase_N-like_N_sf"/>
</dbReference>
<feature type="binding site" evidence="11">
    <location>
        <position position="291"/>
    </location>
    <ligand>
        <name>Zn(2+)</name>
        <dbReference type="ChEBI" id="CHEBI:29105"/>
        <note>catalytic</note>
    </ligand>
</feature>
<comment type="similarity">
    <text evidence="2 13">Belongs to the peptidase M1 family.</text>
</comment>
<dbReference type="InterPro" id="IPR001930">
    <property type="entry name" value="Peptidase_M1"/>
</dbReference>
<dbReference type="RefSeq" id="WP_176942240.1">
    <property type="nucleotide sequence ID" value="NZ_JABZEC010000002.1"/>
</dbReference>
<keyword evidence="7 13" id="KW-0378">Hydrolase</keyword>
<dbReference type="CDD" id="cd09601">
    <property type="entry name" value="M1_APN-Q_like"/>
    <property type="match status" value="1"/>
</dbReference>
<dbReference type="Gene3D" id="2.60.40.1730">
    <property type="entry name" value="tricorn interacting facor f3 domain"/>
    <property type="match status" value="1"/>
</dbReference>
<dbReference type="GO" id="GO:0005737">
    <property type="term" value="C:cytoplasm"/>
    <property type="evidence" value="ECO:0007669"/>
    <property type="project" value="TreeGrafter"/>
</dbReference>
<keyword evidence="5 13" id="KW-0645">Protease</keyword>
<dbReference type="Pfam" id="PF17900">
    <property type="entry name" value="Peptidase_M1_N"/>
    <property type="match status" value="1"/>
</dbReference>
<evidence type="ECO:0000259" key="14">
    <source>
        <dbReference type="Pfam" id="PF01433"/>
    </source>
</evidence>
<keyword evidence="6 11" id="KW-0479">Metal-binding</keyword>
<dbReference type="InterPro" id="IPR024571">
    <property type="entry name" value="ERAP1-like_C_dom"/>
</dbReference>
<evidence type="ECO:0000256" key="12">
    <source>
        <dbReference type="PIRSR" id="PIRSR634016-4"/>
    </source>
</evidence>
<evidence type="ECO:0000256" key="2">
    <source>
        <dbReference type="ARBA" id="ARBA00010136"/>
    </source>
</evidence>
<dbReference type="Proteomes" id="UP000563523">
    <property type="component" value="Unassembled WGS sequence"/>
</dbReference>
<feature type="binding site" evidence="11">
    <location>
        <position position="287"/>
    </location>
    <ligand>
        <name>Zn(2+)</name>
        <dbReference type="ChEBI" id="CHEBI:29105"/>
        <note>catalytic</note>
    </ligand>
</feature>
<dbReference type="GO" id="GO:0016020">
    <property type="term" value="C:membrane"/>
    <property type="evidence" value="ECO:0007669"/>
    <property type="project" value="TreeGrafter"/>
</dbReference>
<reference evidence="17 18" key="1">
    <citation type="submission" date="2020-06" db="EMBL/GenBank/DDBJ databases">
        <authorList>
            <person name="Kang J."/>
        </authorList>
    </citation>
    <scope>NUCLEOTIDE SEQUENCE [LARGE SCALE GENOMIC DNA]</scope>
    <source>
        <strain evidence="17 18">DCY120</strain>
    </source>
</reference>
<evidence type="ECO:0000256" key="6">
    <source>
        <dbReference type="ARBA" id="ARBA00022723"/>
    </source>
</evidence>
<feature type="active site" description="Proton acceptor" evidence="10">
    <location>
        <position position="288"/>
    </location>
</feature>
<evidence type="ECO:0000256" key="1">
    <source>
        <dbReference type="ARBA" id="ARBA00000098"/>
    </source>
</evidence>
<dbReference type="Gene3D" id="1.10.390.10">
    <property type="entry name" value="Neutral Protease Domain 2"/>
    <property type="match status" value="1"/>
</dbReference>
<evidence type="ECO:0000313" key="17">
    <source>
        <dbReference type="EMBL" id="NVY96078.1"/>
    </source>
</evidence>
<dbReference type="PANTHER" id="PTHR11533">
    <property type="entry name" value="PROTEASE M1 ZINC METALLOPROTEASE"/>
    <property type="match status" value="1"/>
</dbReference>
<evidence type="ECO:0000256" key="13">
    <source>
        <dbReference type="RuleBase" id="RU364040"/>
    </source>
</evidence>
<dbReference type="PANTHER" id="PTHR11533:SF174">
    <property type="entry name" value="PUROMYCIN-SENSITIVE AMINOPEPTIDASE-RELATED"/>
    <property type="match status" value="1"/>
</dbReference>
<dbReference type="InterPro" id="IPR045357">
    <property type="entry name" value="Aminopeptidase_N-like_N"/>
</dbReference>
<feature type="domain" description="Peptidase M1 membrane alanine aminopeptidase" evidence="14">
    <location>
        <begin position="215"/>
        <end position="433"/>
    </location>
</feature>
<evidence type="ECO:0000259" key="15">
    <source>
        <dbReference type="Pfam" id="PF11838"/>
    </source>
</evidence>
<dbReference type="GO" id="GO:0016285">
    <property type="term" value="F:alanyl aminopeptidase activity"/>
    <property type="evidence" value="ECO:0007669"/>
    <property type="project" value="UniProtKB-EC"/>
</dbReference>
<accession>A0A850RB97</accession>
<name>A0A850RB97_9LACO</name>
<dbReference type="InterPro" id="IPR034016">
    <property type="entry name" value="M1_APN-typ"/>
</dbReference>
<dbReference type="InterPro" id="IPR050344">
    <property type="entry name" value="Peptidase_M1_aminopeptidases"/>
</dbReference>
<evidence type="ECO:0000256" key="7">
    <source>
        <dbReference type="ARBA" id="ARBA00022801"/>
    </source>
</evidence>
<organism evidence="17 18">
    <name type="scientific">Bombilactobacillus apium</name>
    <dbReference type="NCBI Taxonomy" id="2675299"/>
    <lineage>
        <taxon>Bacteria</taxon>
        <taxon>Bacillati</taxon>
        <taxon>Bacillota</taxon>
        <taxon>Bacilli</taxon>
        <taxon>Lactobacillales</taxon>
        <taxon>Lactobacillaceae</taxon>
        <taxon>Bombilactobacillus</taxon>
    </lineage>
</organism>
<dbReference type="SUPFAM" id="SSF55486">
    <property type="entry name" value="Metalloproteases ('zincins'), catalytic domain"/>
    <property type="match status" value="1"/>
</dbReference>
<dbReference type="Pfam" id="PF01433">
    <property type="entry name" value="Peptidase_M1"/>
    <property type="match status" value="1"/>
</dbReference>
<dbReference type="InterPro" id="IPR014782">
    <property type="entry name" value="Peptidase_M1_dom"/>
</dbReference>
<dbReference type="GO" id="GO:0070006">
    <property type="term" value="F:metalloaminopeptidase activity"/>
    <property type="evidence" value="ECO:0007669"/>
    <property type="project" value="TreeGrafter"/>
</dbReference>
<keyword evidence="4 13" id="KW-0031">Aminopeptidase</keyword>
<dbReference type="GO" id="GO:0005615">
    <property type="term" value="C:extracellular space"/>
    <property type="evidence" value="ECO:0007669"/>
    <property type="project" value="TreeGrafter"/>
</dbReference>
<evidence type="ECO:0000256" key="5">
    <source>
        <dbReference type="ARBA" id="ARBA00022670"/>
    </source>
</evidence>
<evidence type="ECO:0000259" key="16">
    <source>
        <dbReference type="Pfam" id="PF17900"/>
    </source>
</evidence>
<feature type="domain" description="Aminopeptidase N-like N-terminal" evidence="16">
    <location>
        <begin position="12"/>
        <end position="179"/>
    </location>
</feature>
<dbReference type="GO" id="GO:0006508">
    <property type="term" value="P:proteolysis"/>
    <property type="evidence" value="ECO:0007669"/>
    <property type="project" value="UniProtKB-KW"/>
</dbReference>
<feature type="site" description="Transition state stabilizer" evidence="12">
    <location>
        <position position="374"/>
    </location>
</feature>